<dbReference type="Pfam" id="PF03167">
    <property type="entry name" value="UDG"/>
    <property type="match status" value="1"/>
</dbReference>
<evidence type="ECO:0000313" key="11">
    <source>
        <dbReference type="EMBL" id="RZO26239.1"/>
    </source>
</evidence>
<dbReference type="PANTHER" id="PTHR11264">
    <property type="entry name" value="URACIL-DNA GLYCOSYLASE"/>
    <property type="match status" value="1"/>
</dbReference>
<evidence type="ECO:0000256" key="4">
    <source>
        <dbReference type="ARBA" id="ARBA00012030"/>
    </source>
</evidence>
<dbReference type="GO" id="GO:0097510">
    <property type="term" value="P:base-excision repair, AP site formation via deaminated base removal"/>
    <property type="evidence" value="ECO:0007669"/>
    <property type="project" value="TreeGrafter"/>
</dbReference>
<keyword evidence="7 11" id="KW-0378">Hydrolase</keyword>
<dbReference type="InterPro" id="IPR005122">
    <property type="entry name" value="Uracil-DNA_glycosylase-like"/>
</dbReference>
<dbReference type="Gene3D" id="3.40.470.10">
    <property type="entry name" value="Uracil-DNA glycosylase-like domain"/>
    <property type="match status" value="1"/>
</dbReference>
<dbReference type="InterPro" id="IPR002043">
    <property type="entry name" value="UDG_fam1"/>
</dbReference>
<dbReference type="SMART" id="SM00987">
    <property type="entry name" value="UreE_C"/>
    <property type="match status" value="1"/>
</dbReference>
<comment type="similarity">
    <text evidence="3">Belongs to the uracil-DNA glycosylase (UDG) superfamily. UNG family.</text>
</comment>
<dbReference type="CDD" id="cd10027">
    <property type="entry name" value="UDG-F1-like"/>
    <property type="match status" value="1"/>
</dbReference>
<reference evidence="11 12" key="1">
    <citation type="submission" date="2019-02" db="EMBL/GenBank/DDBJ databases">
        <title>Prokaryotic population dynamics and viral predation in marine succession experiment using metagenomics: the confinement effect.</title>
        <authorList>
            <person name="Haro-Moreno J.M."/>
            <person name="Rodriguez-Valera F."/>
            <person name="Lopez-Perez M."/>
        </authorList>
    </citation>
    <scope>NUCLEOTIDE SEQUENCE [LARGE SCALE GENOMIC DNA]</scope>
    <source>
        <strain evidence="11">MED-G160</strain>
    </source>
</reference>
<comment type="catalytic activity">
    <reaction evidence="1">
        <text>Hydrolyzes single-stranded DNA or mismatched double-stranded DNA and polynucleotides, releasing free uracil.</text>
        <dbReference type="EC" id="3.2.2.27"/>
    </reaction>
</comment>
<proteinExistence type="inferred from homology"/>
<dbReference type="EMBL" id="SHBF01000030">
    <property type="protein sequence ID" value="RZO26239.1"/>
    <property type="molecule type" value="Genomic_DNA"/>
</dbReference>
<dbReference type="GO" id="GO:0004844">
    <property type="term" value="F:uracil DNA N-glycosylase activity"/>
    <property type="evidence" value="ECO:0007669"/>
    <property type="project" value="UniProtKB-UniRule"/>
</dbReference>
<keyword evidence="6" id="KW-0227">DNA damage</keyword>
<dbReference type="SMART" id="SM00986">
    <property type="entry name" value="UDG"/>
    <property type="match status" value="1"/>
</dbReference>
<evidence type="ECO:0000256" key="5">
    <source>
        <dbReference type="ARBA" id="ARBA00018429"/>
    </source>
</evidence>
<keyword evidence="11" id="KW-0326">Glycosidase</keyword>
<keyword evidence="8" id="KW-0234">DNA repair</keyword>
<dbReference type="NCBIfam" id="TIGR00628">
    <property type="entry name" value="ung"/>
    <property type="match status" value="1"/>
</dbReference>
<evidence type="ECO:0000256" key="2">
    <source>
        <dbReference type="ARBA" id="ARBA00002631"/>
    </source>
</evidence>
<evidence type="ECO:0000256" key="7">
    <source>
        <dbReference type="ARBA" id="ARBA00022801"/>
    </source>
</evidence>
<accession>A0A520MYG1</accession>
<dbReference type="NCBIfam" id="NF003592">
    <property type="entry name" value="PRK05254.1-5"/>
    <property type="match status" value="1"/>
</dbReference>
<evidence type="ECO:0000256" key="6">
    <source>
        <dbReference type="ARBA" id="ARBA00022763"/>
    </source>
</evidence>
<dbReference type="PANTHER" id="PTHR11264:SF0">
    <property type="entry name" value="URACIL-DNA GLYCOSYLASE"/>
    <property type="match status" value="1"/>
</dbReference>
<evidence type="ECO:0000313" key="12">
    <source>
        <dbReference type="Proteomes" id="UP000318710"/>
    </source>
</evidence>
<name>A0A520MYG1_9GAMM</name>
<evidence type="ECO:0000256" key="3">
    <source>
        <dbReference type="ARBA" id="ARBA00008184"/>
    </source>
</evidence>
<evidence type="ECO:0000259" key="10">
    <source>
        <dbReference type="SMART" id="SM00986"/>
    </source>
</evidence>
<dbReference type="AlphaFoldDB" id="A0A520MYG1"/>
<evidence type="ECO:0000256" key="1">
    <source>
        <dbReference type="ARBA" id="ARBA00001400"/>
    </source>
</evidence>
<evidence type="ECO:0000256" key="9">
    <source>
        <dbReference type="NCBIfam" id="TIGR00628"/>
    </source>
</evidence>
<dbReference type="NCBIfam" id="NF003588">
    <property type="entry name" value="PRK05254.1-1"/>
    <property type="match status" value="1"/>
</dbReference>
<dbReference type="Proteomes" id="UP000318710">
    <property type="component" value="Unassembled WGS sequence"/>
</dbReference>
<feature type="non-terminal residue" evidence="11">
    <location>
        <position position="1"/>
    </location>
</feature>
<dbReference type="SUPFAM" id="SSF52141">
    <property type="entry name" value="Uracil-DNA glycosylase-like"/>
    <property type="match status" value="1"/>
</dbReference>
<comment type="function">
    <text evidence="2">Excises uracil residues from the DNA which can arise as a result of misincorporation of dUMP residues by DNA polymerase or due to deamination of cytosine.</text>
</comment>
<dbReference type="EC" id="3.2.2.27" evidence="4 9"/>
<feature type="domain" description="Uracil-DNA glycosylase-like" evidence="10">
    <location>
        <begin position="2"/>
        <end position="143"/>
    </location>
</feature>
<organism evidence="11 12">
    <name type="scientific">SAR86 cluster bacterium</name>
    <dbReference type="NCBI Taxonomy" id="2030880"/>
    <lineage>
        <taxon>Bacteria</taxon>
        <taxon>Pseudomonadati</taxon>
        <taxon>Pseudomonadota</taxon>
        <taxon>Gammaproteobacteria</taxon>
        <taxon>SAR86 cluster</taxon>
    </lineage>
</organism>
<sequence length="153" mass="17577">YFQKGVANGLAFSVRPNKPIPSSLKNIYKEIENDVGKSKNRDGCLKSWARQGVLLMNSSLTVEESKPGSHSNIGWDNFIRETLKVLQKKRNIVFILWGNHAKKYLKFIDSKHNLILMSAHPSPLSAYRGFFGSKHFSKCNKYLEKHNLDKIIW</sequence>
<gene>
    <name evidence="11" type="ORF">EVA93_04330</name>
</gene>
<dbReference type="GO" id="GO:0005737">
    <property type="term" value="C:cytoplasm"/>
    <property type="evidence" value="ECO:0007669"/>
    <property type="project" value="UniProtKB-UniRule"/>
</dbReference>
<evidence type="ECO:0000256" key="8">
    <source>
        <dbReference type="ARBA" id="ARBA00023204"/>
    </source>
</evidence>
<protein>
    <recommendedName>
        <fullName evidence="5 9">Uracil-DNA glycosylase</fullName>
        <ecNumber evidence="4 9">3.2.2.27</ecNumber>
    </recommendedName>
</protein>
<comment type="caution">
    <text evidence="11">The sequence shown here is derived from an EMBL/GenBank/DDBJ whole genome shotgun (WGS) entry which is preliminary data.</text>
</comment>
<dbReference type="InterPro" id="IPR036895">
    <property type="entry name" value="Uracil-DNA_glycosylase-like_sf"/>
</dbReference>